<gene>
    <name evidence="1" type="ORF">F6V25_10670</name>
</gene>
<protein>
    <submittedName>
        <fullName evidence="1">Uncharacterized protein</fullName>
    </submittedName>
</protein>
<name>A0A7J4ZQI2_9BACT</name>
<proteinExistence type="predicted"/>
<sequence>MPKIIDLNKPDRLPEEFVAALKRINYLCVKYEFSEELVKHREVVSLVSDLNSFCLENYIIGVHYTRASQNRIRSQGLLIRSGEEIRAEFLKDFGHMFSESEIVTIKERWSNYFLPDQSRIRDGRLFFNFTKTSLNNGGAEPLLGLYGGEQVSICFRRDCSIGSKLAYIGEPVMVCCSLNPNIVSTFIEYPWGKILVSSYHLSVNTGAYGIDQDGYQSVPVTPDNIVEIIQLSKENLWIISGTQCN</sequence>
<dbReference type="EMBL" id="VZQZ01000006">
    <property type="protein sequence ID" value="KAB0665079.1"/>
    <property type="molecule type" value="Genomic_DNA"/>
</dbReference>
<reference evidence="1 2" key="1">
    <citation type="submission" date="2019-09" db="EMBL/GenBank/DDBJ databases">
        <title>Geobacter sp. Red96, a novel strain isolated from paddy soil.</title>
        <authorList>
            <person name="Xu Z."/>
            <person name="Masuda Y."/>
            <person name="Itoh H."/>
            <person name="Senoo K."/>
        </authorList>
    </citation>
    <scope>NUCLEOTIDE SEQUENCE [LARGE SCALE GENOMIC DNA]</scope>
    <source>
        <strain evidence="1 2">Red96</strain>
    </source>
</reference>
<dbReference type="Proteomes" id="UP000420562">
    <property type="component" value="Unassembled WGS sequence"/>
</dbReference>
<comment type="caution">
    <text evidence="1">The sequence shown here is derived from an EMBL/GenBank/DDBJ whole genome shotgun (WGS) entry which is preliminary data.</text>
</comment>
<organism evidence="1 2">
    <name type="scientific">Oryzomonas japonica</name>
    <dbReference type="NCBI Taxonomy" id="2603858"/>
    <lineage>
        <taxon>Bacteria</taxon>
        <taxon>Pseudomonadati</taxon>
        <taxon>Thermodesulfobacteriota</taxon>
        <taxon>Desulfuromonadia</taxon>
        <taxon>Geobacterales</taxon>
        <taxon>Geobacteraceae</taxon>
        <taxon>Oryzomonas</taxon>
    </lineage>
</organism>
<accession>A0A7J4ZQI2</accession>
<evidence type="ECO:0000313" key="1">
    <source>
        <dbReference type="EMBL" id="KAB0665079.1"/>
    </source>
</evidence>
<dbReference type="RefSeq" id="WP_151128565.1">
    <property type="nucleotide sequence ID" value="NZ_VZQZ01000006.1"/>
</dbReference>
<keyword evidence="2" id="KW-1185">Reference proteome</keyword>
<dbReference type="AlphaFoldDB" id="A0A7J4ZQI2"/>
<evidence type="ECO:0000313" key="2">
    <source>
        <dbReference type="Proteomes" id="UP000420562"/>
    </source>
</evidence>